<gene>
    <name evidence="1" type="ORF">LACBIDRAFT_291919</name>
</gene>
<reference evidence="1 2" key="1">
    <citation type="journal article" date="2008" name="Nature">
        <title>The genome of Laccaria bicolor provides insights into mycorrhizal symbiosis.</title>
        <authorList>
            <person name="Martin F."/>
            <person name="Aerts A."/>
            <person name="Ahren D."/>
            <person name="Brun A."/>
            <person name="Danchin E.G.J."/>
            <person name="Duchaussoy F."/>
            <person name="Gibon J."/>
            <person name="Kohler A."/>
            <person name="Lindquist E."/>
            <person name="Pereda V."/>
            <person name="Salamov A."/>
            <person name="Shapiro H.J."/>
            <person name="Wuyts J."/>
            <person name="Blaudez D."/>
            <person name="Buee M."/>
            <person name="Brokstein P."/>
            <person name="Canbaeck B."/>
            <person name="Cohen D."/>
            <person name="Courty P.E."/>
            <person name="Coutinho P.M."/>
            <person name="Delaruelle C."/>
            <person name="Detter J.C."/>
            <person name="Deveau A."/>
            <person name="DiFazio S."/>
            <person name="Duplessis S."/>
            <person name="Fraissinet-Tachet L."/>
            <person name="Lucic E."/>
            <person name="Frey-Klett P."/>
            <person name="Fourrey C."/>
            <person name="Feussner I."/>
            <person name="Gay G."/>
            <person name="Grimwood J."/>
            <person name="Hoegger P.J."/>
            <person name="Jain P."/>
            <person name="Kilaru S."/>
            <person name="Labbe J."/>
            <person name="Lin Y.C."/>
            <person name="Legue V."/>
            <person name="Le Tacon F."/>
            <person name="Marmeisse R."/>
            <person name="Melayah D."/>
            <person name="Montanini B."/>
            <person name="Muratet M."/>
            <person name="Nehls U."/>
            <person name="Niculita-Hirzel H."/>
            <person name="Oudot-Le Secq M.P."/>
            <person name="Peter M."/>
            <person name="Quesneville H."/>
            <person name="Rajashekar B."/>
            <person name="Reich M."/>
            <person name="Rouhier N."/>
            <person name="Schmutz J."/>
            <person name="Yin T."/>
            <person name="Chalot M."/>
            <person name="Henrissat B."/>
            <person name="Kuees U."/>
            <person name="Lucas S."/>
            <person name="Van de Peer Y."/>
            <person name="Podila G.K."/>
            <person name="Polle A."/>
            <person name="Pukkila P.J."/>
            <person name="Richardson P.M."/>
            <person name="Rouze P."/>
            <person name="Sanders I.R."/>
            <person name="Stajich J.E."/>
            <person name="Tunlid A."/>
            <person name="Tuskan G."/>
            <person name="Grigoriev I.V."/>
        </authorList>
    </citation>
    <scope>NUCLEOTIDE SEQUENCE [LARGE SCALE GENOMIC DNA]</scope>
    <source>
        <strain evidence="2">S238N-H82 / ATCC MYA-4686</strain>
    </source>
</reference>
<evidence type="ECO:0000313" key="1">
    <source>
        <dbReference type="EMBL" id="EDR16110.1"/>
    </source>
</evidence>
<organism evidence="2">
    <name type="scientific">Laccaria bicolor (strain S238N-H82 / ATCC MYA-4686)</name>
    <name type="common">Bicoloured deceiver</name>
    <name type="synonym">Laccaria laccata var. bicolor</name>
    <dbReference type="NCBI Taxonomy" id="486041"/>
    <lineage>
        <taxon>Eukaryota</taxon>
        <taxon>Fungi</taxon>
        <taxon>Dikarya</taxon>
        <taxon>Basidiomycota</taxon>
        <taxon>Agaricomycotina</taxon>
        <taxon>Agaricomycetes</taxon>
        <taxon>Agaricomycetidae</taxon>
        <taxon>Agaricales</taxon>
        <taxon>Agaricineae</taxon>
        <taxon>Hydnangiaceae</taxon>
        <taxon>Laccaria</taxon>
    </lineage>
</organism>
<sequence length="191" mass="21323">MFGRSEVRAEIGFVPPPLTFPFCVSLNLNSRNLVVQKSVQVVRQGAFRDSLRGRISMRGIRVVLTNQVGLIFTTGAFASNNPALLDASVDQNRVLEGRPSTNKNQDLLQINGQNTTIIDHPLYRHRLINSDLAIYFEKKLRLEITCPPQGRLKASPIPPCVRSTTLSVMHMIEGNNIRYISPPSPEITTDE</sequence>
<dbReference type="RefSeq" id="XP_001874318.1">
    <property type="nucleotide sequence ID" value="XM_001874283.1"/>
</dbReference>
<dbReference type="InParanoid" id="B0CPL2"/>
<dbReference type="Proteomes" id="UP000001194">
    <property type="component" value="Unassembled WGS sequence"/>
</dbReference>
<proteinExistence type="predicted"/>
<keyword evidence="2" id="KW-1185">Reference proteome</keyword>
<dbReference type="KEGG" id="lbc:LACBIDRAFT_291919"/>
<evidence type="ECO:0000313" key="2">
    <source>
        <dbReference type="Proteomes" id="UP000001194"/>
    </source>
</evidence>
<protein>
    <submittedName>
        <fullName evidence="1">Predicted protein</fullName>
    </submittedName>
</protein>
<dbReference type="HOGENOM" id="CLU_1421638_0_0_1"/>
<accession>B0CPL2</accession>
<dbReference type="EMBL" id="DS547091">
    <property type="protein sequence ID" value="EDR16110.1"/>
    <property type="molecule type" value="Genomic_DNA"/>
</dbReference>
<name>B0CPL2_LACBS</name>
<dbReference type="GeneID" id="6069389"/>
<dbReference type="AlphaFoldDB" id="B0CPL2"/>